<evidence type="ECO:0000313" key="9">
    <source>
        <dbReference type="Proteomes" id="UP000663828"/>
    </source>
</evidence>
<evidence type="ECO:0000256" key="6">
    <source>
        <dbReference type="SAM" id="Phobius"/>
    </source>
</evidence>
<evidence type="ECO:0000259" key="7">
    <source>
        <dbReference type="PROSITE" id="PS50089"/>
    </source>
</evidence>
<keyword evidence="1" id="KW-0479">Metal-binding</keyword>
<proteinExistence type="predicted"/>
<dbReference type="SUPFAM" id="SSF57850">
    <property type="entry name" value="RING/U-box"/>
    <property type="match status" value="1"/>
</dbReference>
<keyword evidence="2 4" id="KW-0863">Zinc-finger</keyword>
<dbReference type="PROSITE" id="PS50089">
    <property type="entry name" value="ZF_RING_2"/>
    <property type="match status" value="1"/>
</dbReference>
<dbReference type="GO" id="GO:0008270">
    <property type="term" value="F:zinc ion binding"/>
    <property type="evidence" value="ECO:0007669"/>
    <property type="project" value="UniProtKB-KW"/>
</dbReference>
<name>A0A813T4T8_ADIRI</name>
<gene>
    <name evidence="8" type="ORF">XAT740_LOCUS3362</name>
</gene>
<keyword evidence="6" id="KW-0472">Membrane</keyword>
<dbReference type="PANTHER" id="PTHR10131:SF94">
    <property type="entry name" value="TNF RECEPTOR-ASSOCIATED FACTOR 4"/>
    <property type="match status" value="1"/>
</dbReference>
<evidence type="ECO:0000256" key="3">
    <source>
        <dbReference type="ARBA" id="ARBA00022833"/>
    </source>
</evidence>
<dbReference type="Proteomes" id="UP000663828">
    <property type="component" value="Unassembled WGS sequence"/>
</dbReference>
<reference evidence="8" key="1">
    <citation type="submission" date="2021-02" db="EMBL/GenBank/DDBJ databases">
        <authorList>
            <person name="Nowell W R."/>
        </authorList>
    </citation>
    <scope>NUCLEOTIDE SEQUENCE</scope>
</reference>
<dbReference type="InterPro" id="IPR017907">
    <property type="entry name" value="Znf_RING_CS"/>
</dbReference>
<dbReference type="AlphaFoldDB" id="A0A813T4T8"/>
<keyword evidence="3" id="KW-0862">Zinc</keyword>
<sequence length="461" mass="53019">MLGGTNFLFDNDADEEEGIDPQRIVEDEHNIVKEFCCAICQGVLWKPRSCASCQHLFCKKCIRIWLTINLNICPFRCSPYEEKRAPPYIHSLLGRLTIRCRNSAFGCGEILSYDQLERHQTIDCQFSTRQCHVCGNFVSKDEFDQHQPICEPTTIECFLCKCSIEPKSWQQHMTSCLKRKFNFIVDEILPANDPFLFQQEDNANNRFMQLNIRLQQFLSAMPKIDLIGYDRFIRSRQQNICLRIWSTFQLILHNKWQTAQIIMLLLCFGIGCMAGISFSLFLYTMKQLEILPYRSSAIIILVSGLLSFTIPSLLASVGNTSLIICIALVLMLSSLMFSDLPMAFSSSSKSLGKDTRSVHTLQAAVSRDYDRQRLAAKHELKLEKDYGTLERKMISHAKWNQRAENNNLRPNVVNNRNPSPTPTSLDDFIQREKIKQDNMINSKRLGNGNIRRASMNTIPKM</sequence>
<evidence type="ECO:0000256" key="5">
    <source>
        <dbReference type="SAM" id="MobiDB-lite"/>
    </source>
</evidence>
<dbReference type="EMBL" id="CAJNOR010000127">
    <property type="protein sequence ID" value="CAF0808905.1"/>
    <property type="molecule type" value="Genomic_DNA"/>
</dbReference>
<dbReference type="PROSITE" id="PS00518">
    <property type="entry name" value="ZF_RING_1"/>
    <property type="match status" value="1"/>
</dbReference>
<evidence type="ECO:0000256" key="1">
    <source>
        <dbReference type="ARBA" id="ARBA00022723"/>
    </source>
</evidence>
<keyword evidence="6" id="KW-1133">Transmembrane helix</keyword>
<dbReference type="SUPFAM" id="SSF49599">
    <property type="entry name" value="TRAF domain-like"/>
    <property type="match status" value="1"/>
</dbReference>
<feature type="transmembrane region" description="Helical" evidence="6">
    <location>
        <begin position="295"/>
        <end position="315"/>
    </location>
</feature>
<evidence type="ECO:0000256" key="2">
    <source>
        <dbReference type="ARBA" id="ARBA00022771"/>
    </source>
</evidence>
<comment type="caution">
    <text evidence="8">The sequence shown here is derived from an EMBL/GenBank/DDBJ whole genome shotgun (WGS) entry which is preliminary data.</text>
</comment>
<accession>A0A813T4T8</accession>
<dbReference type="InterPro" id="IPR001841">
    <property type="entry name" value="Znf_RING"/>
</dbReference>
<feature type="transmembrane region" description="Helical" evidence="6">
    <location>
        <begin position="321"/>
        <end position="344"/>
    </location>
</feature>
<dbReference type="InterPro" id="IPR013083">
    <property type="entry name" value="Znf_RING/FYVE/PHD"/>
</dbReference>
<dbReference type="InterPro" id="IPR018957">
    <property type="entry name" value="Znf_C3HC4_RING-type"/>
</dbReference>
<protein>
    <recommendedName>
        <fullName evidence="7">RING-type domain-containing protein</fullName>
    </recommendedName>
</protein>
<dbReference type="Pfam" id="PF00097">
    <property type="entry name" value="zf-C3HC4"/>
    <property type="match status" value="1"/>
</dbReference>
<dbReference type="Gene3D" id="3.30.40.10">
    <property type="entry name" value="Zinc/RING finger domain, C3HC4 (zinc finger)"/>
    <property type="match status" value="2"/>
</dbReference>
<feature type="transmembrane region" description="Helical" evidence="6">
    <location>
        <begin position="261"/>
        <end position="283"/>
    </location>
</feature>
<organism evidence="8 9">
    <name type="scientific">Adineta ricciae</name>
    <name type="common">Rotifer</name>
    <dbReference type="NCBI Taxonomy" id="249248"/>
    <lineage>
        <taxon>Eukaryota</taxon>
        <taxon>Metazoa</taxon>
        <taxon>Spiralia</taxon>
        <taxon>Gnathifera</taxon>
        <taxon>Rotifera</taxon>
        <taxon>Eurotatoria</taxon>
        <taxon>Bdelloidea</taxon>
        <taxon>Adinetida</taxon>
        <taxon>Adinetidae</taxon>
        <taxon>Adineta</taxon>
    </lineage>
</organism>
<keyword evidence="9" id="KW-1185">Reference proteome</keyword>
<dbReference type="PANTHER" id="PTHR10131">
    <property type="entry name" value="TNF RECEPTOR ASSOCIATED FACTOR"/>
    <property type="match status" value="1"/>
</dbReference>
<feature type="domain" description="RING-type" evidence="7">
    <location>
        <begin position="37"/>
        <end position="74"/>
    </location>
</feature>
<feature type="region of interest" description="Disordered" evidence="5">
    <location>
        <begin position="405"/>
        <end position="425"/>
    </location>
</feature>
<evidence type="ECO:0000313" key="8">
    <source>
        <dbReference type="EMBL" id="CAF0808905.1"/>
    </source>
</evidence>
<keyword evidence="6" id="KW-0812">Transmembrane</keyword>
<evidence type="ECO:0000256" key="4">
    <source>
        <dbReference type="PROSITE-ProRule" id="PRU00175"/>
    </source>
</evidence>